<reference evidence="4" key="1">
    <citation type="journal article" date="2014" name="Proc. Natl. Acad. Sci. U.S.A.">
        <title>Extensive sampling of basidiomycete genomes demonstrates inadequacy of the white-rot/brown-rot paradigm for wood decay fungi.</title>
        <authorList>
            <person name="Riley R."/>
            <person name="Salamov A.A."/>
            <person name="Brown D.W."/>
            <person name="Nagy L.G."/>
            <person name="Floudas D."/>
            <person name="Held B.W."/>
            <person name="Levasseur A."/>
            <person name="Lombard V."/>
            <person name="Morin E."/>
            <person name="Otillar R."/>
            <person name="Lindquist E.A."/>
            <person name="Sun H."/>
            <person name="LaButti K.M."/>
            <person name="Schmutz J."/>
            <person name="Jabbour D."/>
            <person name="Luo H."/>
            <person name="Baker S.E."/>
            <person name="Pisabarro A.G."/>
            <person name="Walton J.D."/>
            <person name="Blanchette R.A."/>
            <person name="Henrissat B."/>
            <person name="Martin F."/>
            <person name="Cullen D."/>
            <person name="Hibbett D.S."/>
            <person name="Grigoriev I.V."/>
        </authorList>
    </citation>
    <scope>NUCLEOTIDE SEQUENCE [LARGE SCALE GENOMIC DNA]</scope>
    <source>
        <strain evidence="4">FD-172 SS1</strain>
    </source>
</reference>
<proteinExistence type="predicted"/>
<dbReference type="AlphaFoldDB" id="A0A067LUZ1"/>
<dbReference type="InParanoid" id="A0A067LUZ1"/>
<feature type="region of interest" description="Disordered" evidence="1">
    <location>
        <begin position="140"/>
        <end position="166"/>
    </location>
</feature>
<gene>
    <name evidence="3" type="ORF">BOTBODRAFT_48980</name>
</gene>
<organism evidence="3 4">
    <name type="scientific">Botryobasidium botryosum (strain FD-172 SS1)</name>
    <dbReference type="NCBI Taxonomy" id="930990"/>
    <lineage>
        <taxon>Eukaryota</taxon>
        <taxon>Fungi</taxon>
        <taxon>Dikarya</taxon>
        <taxon>Basidiomycota</taxon>
        <taxon>Agaricomycotina</taxon>
        <taxon>Agaricomycetes</taxon>
        <taxon>Cantharellales</taxon>
        <taxon>Botryobasidiaceae</taxon>
        <taxon>Botryobasidium</taxon>
    </lineage>
</organism>
<sequence length="240" mass="26971">MYFPVLLLAVLAFFPRAAGALDVEQPPAPVIPRTPTKTVPRPPTKVSSAAPPAPLPRCLRLIACDCTKIHVELQTLPICFCIYDLASRSFMAPTIARLQSLEAFGGHTTFWYGPSGDDESRVSERFSEVEELEREAVYTDLSERNHSPEVKTNTGEAPRPPSGKRKHCIEFEKRKYGATTYTRWPHGNRPIVGSRWVPMGSNILDVSILIIETQRREVLTPRALQHDIKRGDDGCTRHWL</sequence>
<evidence type="ECO:0000256" key="2">
    <source>
        <dbReference type="SAM" id="SignalP"/>
    </source>
</evidence>
<evidence type="ECO:0000256" key="1">
    <source>
        <dbReference type="SAM" id="MobiDB-lite"/>
    </source>
</evidence>
<feature type="region of interest" description="Disordered" evidence="1">
    <location>
        <begin position="25"/>
        <end position="48"/>
    </location>
</feature>
<name>A0A067LUZ1_BOTB1</name>
<dbReference type="HOGENOM" id="CLU_1156223_0_0_1"/>
<dbReference type="EMBL" id="KL198114">
    <property type="protein sequence ID" value="KDQ07153.1"/>
    <property type="molecule type" value="Genomic_DNA"/>
</dbReference>
<feature type="compositionally biased region" description="Low complexity" evidence="1">
    <location>
        <begin position="33"/>
        <end position="48"/>
    </location>
</feature>
<evidence type="ECO:0000313" key="3">
    <source>
        <dbReference type="EMBL" id="KDQ07153.1"/>
    </source>
</evidence>
<keyword evidence="2" id="KW-0732">Signal</keyword>
<protein>
    <submittedName>
        <fullName evidence="3">Uncharacterized protein</fullName>
    </submittedName>
</protein>
<feature type="compositionally biased region" description="Basic and acidic residues" evidence="1">
    <location>
        <begin position="140"/>
        <end position="149"/>
    </location>
</feature>
<feature type="signal peptide" evidence="2">
    <location>
        <begin position="1"/>
        <end position="20"/>
    </location>
</feature>
<keyword evidence="4" id="KW-1185">Reference proteome</keyword>
<evidence type="ECO:0000313" key="4">
    <source>
        <dbReference type="Proteomes" id="UP000027195"/>
    </source>
</evidence>
<feature type="chain" id="PRO_5001640879" evidence="2">
    <location>
        <begin position="21"/>
        <end position="240"/>
    </location>
</feature>
<dbReference type="Proteomes" id="UP000027195">
    <property type="component" value="Unassembled WGS sequence"/>
</dbReference>
<accession>A0A067LUZ1</accession>